<name>A0A401QU80_STRNR</name>
<sequence length="200" mass="22884">MAQAVGRTLLLPPMGAVVVTVMAGFAGYLVTYLNNLRLTQRQERLARVNRQLSEFYGPLLALVEVNSRLYHAFSEKHPRPEGREPLSHRDEQDAWRLWITTVFLPTHRAIRDLVNTKADLMDEADMPPLLLEVYAHAAWHELSAAKWEAGDLTIEHPPRAFPATAIRAYARENFARLKSEQAALLGRRLRQGRRTATRRR</sequence>
<evidence type="ECO:0000256" key="1">
    <source>
        <dbReference type="SAM" id="Phobius"/>
    </source>
</evidence>
<dbReference type="AlphaFoldDB" id="A0A401QU80"/>
<evidence type="ECO:0000313" key="3">
    <source>
        <dbReference type="Proteomes" id="UP000288351"/>
    </source>
</evidence>
<keyword evidence="1" id="KW-0472">Membrane</keyword>
<protein>
    <recommendedName>
        <fullName evidence="4">DUF4760 domain-containing protein</fullName>
    </recommendedName>
</protein>
<proteinExistence type="predicted"/>
<keyword evidence="1" id="KW-0812">Transmembrane</keyword>
<evidence type="ECO:0008006" key="4">
    <source>
        <dbReference type="Google" id="ProtNLM"/>
    </source>
</evidence>
<dbReference type="EMBL" id="BHXC01000006">
    <property type="protein sequence ID" value="GCB88969.1"/>
    <property type="molecule type" value="Genomic_DNA"/>
</dbReference>
<accession>A0A401QU80</accession>
<keyword evidence="1" id="KW-1133">Transmembrane helix</keyword>
<feature type="transmembrane region" description="Helical" evidence="1">
    <location>
        <begin position="14"/>
        <end position="34"/>
    </location>
</feature>
<gene>
    <name evidence="2" type="ORF">SALB_01642</name>
</gene>
<organism evidence="2 3">
    <name type="scientific">Streptomyces noursei</name>
    <name type="common">Streptomyces albulus</name>
    <dbReference type="NCBI Taxonomy" id="1971"/>
    <lineage>
        <taxon>Bacteria</taxon>
        <taxon>Bacillati</taxon>
        <taxon>Actinomycetota</taxon>
        <taxon>Actinomycetes</taxon>
        <taxon>Kitasatosporales</taxon>
        <taxon>Streptomycetaceae</taxon>
        <taxon>Streptomyces</taxon>
    </lineage>
</organism>
<dbReference type="Proteomes" id="UP000288351">
    <property type="component" value="Unassembled WGS sequence"/>
</dbReference>
<reference evidence="2 3" key="1">
    <citation type="journal article" date="2019" name="Microbiol. Resour. Announc.">
        <title>Draft Genome Sequence of the Most Traditional epsilon-Poly-l-Lysine Producer, Streptomyces albulus NBRC14147.</title>
        <authorList>
            <person name="Yamanaka K."/>
            <person name="Hamano Y."/>
        </authorList>
    </citation>
    <scope>NUCLEOTIDE SEQUENCE [LARGE SCALE GENOMIC DNA]</scope>
    <source>
        <strain evidence="2 3">NBRC 14147</strain>
    </source>
</reference>
<evidence type="ECO:0000313" key="2">
    <source>
        <dbReference type="EMBL" id="GCB88969.1"/>
    </source>
</evidence>
<comment type="caution">
    <text evidence="2">The sequence shown here is derived from an EMBL/GenBank/DDBJ whole genome shotgun (WGS) entry which is preliminary data.</text>
</comment>